<feature type="binding site" evidence="9">
    <location>
        <position position="147"/>
    </location>
    <ligand>
        <name>substrate</name>
    </ligand>
</feature>
<feature type="binding site" evidence="9">
    <location>
        <begin position="21"/>
        <end position="23"/>
    </location>
    <ligand>
        <name>substrate</name>
    </ligand>
</feature>
<dbReference type="GO" id="GO:0019303">
    <property type="term" value="P:D-ribose catabolic process"/>
    <property type="evidence" value="ECO:0007669"/>
    <property type="project" value="UniProtKB-UniRule"/>
</dbReference>
<feature type="binding site" evidence="9">
    <location>
        <begin position="258"/>
        <end position="259"/>
    </location>
    <ligand>
        <name>ATP</name>
        <dbReference type="ChEBI" id="CHEBI:30616"/>
    </ligand>
</feature>
<gene>
    <name evidence="9" type="primary">rbsK</name>
    <name evidence="11" type="ORF">SAMN05421848_1819</name>
</gene>
<dbReference type="InterPro" id="IPR011877">
    <property type="entry name" value="Ribokinase"/>
</dbReference>
<dbReference type="PANTHER" id="PTHR10584:SF166">
    <property type="entry name" value="RIBOKINASE"/>
    <property type="match status" value="1"/>
</dbReference>
<evidence type="ECO:0000256" key="1">
    <source>
        <dbReference type="ARBA" id="ARBA00022679"/>
    </source>
</evidence>
<dbReference type="UniPathway" id="UPA00916">
    <property type="reaction ID" value="UER00889"/>
</dbReference>
<dbReference type="OrthoDB" id="9775849at2"/>
<keyword evidence="6 9" id="KW-0460">Magnesium</keyword>
<keyword evidence="8 9" id="KW-0119">Carbohydrate metabolism</keyword>
<feature type="binding site" evidence="9">
    <location>
        <position position="253"/>
    </location>
    <ligand>
        <name>K(+)</name>
        <dbReference type="ChEBI" id="CHEBI:29103"/>
    </ligand>
</feature>
<feature type="binding site" evidence="9">
    <location>
        <position position="289"/>
    </location>
    <ligand>
        <name>K(+)</name>
        <dbReference type="ChEBI" id="CHEBI:29103"/>
    </ligand>
</feature>
<evidence type="ECO:0000256" key="4">
    <source>
        <dbReference type="ARBA" id="ARBA00022777"/>
    </source>
</evidence>
<comment type="function">
    <text evidence="9">Catalyzes the phosphorylation of ribose at O-5 in a reaction requiring ATP and magnesium. The resulting D-ribose-5-phosphate can then be used either for sythesis of nucleotides, histidine, and tryptophan, or as a component of the pentose phosphate pathway.</text>
</comment>
<dbReference type="EMBL" id="FOLY01000003">
    <property type="protein sequence ID" value="SFC52936.1"/>
    <property type="molecule type" value="Genomic_DNA"/>
</dbReference>
<comment type="caution">
    <text evidence="9">Lacks conserved residue(s) required for the propagation of feature annotation.</text>
</comment>
<evidence type="ECO:0000256" key="9">
    <source>
        <dbReference type="HAMAP-Rule" id="MF_01987"/>
    </source>
</evidence>
<keyword evidence="3 9" id="KW-0547">Nucleotide-binding</keyword>
<name>A0A1I1JWP8_9GAMM</name>
<comment type="activity regulation">
    <text evidence="9">Activated by a monovalent cation that binds near, but not in, the active site. The most likely occupant of the site in vivo is potassium. Ion binding induces a conformational change that may alter substrate affinity.</text>
</comment>
<dbReference type="RefSeq" id="WP_090133308.1">
    <property type="nucleotide sequence ID" value="NZ_FOLY01000003.1"/>
</dbReference>
<evidence type="ECO:0000256" key="7">
    <source>
        <dbReference type="ARBA" id="ARBA00022958"/>
    </source>
</evidence>
<evidence type="ECO:0000256" key="3">
    <source>
        <dbReference type="ARBA" id="ARBA00022741"/>
    </source>
</evidence>
<keyword evidence="5 9" id="KW-0067">ATP-binding</keyword>
<keyword evidence="2 9" id="KW-0479">Metal-binding</keyword>
<dbReference type="HAMAP" id="MF_01987">
    <property type="entry name" value="Ribokinase"/>
    <property type="match status" value="1"/>
</dbReference>
<dbReference type="GO" id="GO:0046872">
    <property type="term" value="F:metal ion binding"/>
    <property type="evidence" value="ECO:0007669"/>
    <property type="project" value="UniProtKB-KW"/>
</dbReference>
<feature type="binding site" evidence="9">
    <location>
        <position position="259"/>
    </location>
    <ligand>
        <name>substrate</name>
    </ligand>
</feature>
<feature type="binding site" evidence="9">
    <location>
        <begin position="225"/>
        <end position="230"/>
    </location>
    <ligand>
        <name>ATP</name>
        <dbReference type="ChEBI" id="CHEBI:30616"/>
    </ligand>
</feature>
<keyword evidence="9" id="KW-0963">Cytoplasm</keyword>
<comment type="similarity">
    <text evidence="9">Belongs to the carbohydrate kinase PfkB family. Ribokinase subfamily.</text>
</comment>
<evidence type="ECO:0000256" key="2">
    <source>
        <dbReference type="ARBA" id="ARBA00022723"/>
    </source>
</evidence>
<reference evidence="12" key="1">
    <citation type="submission" date="2016-10" db="EMBL/GenBank/DDBJ databases">
        <authorList>
            <person name="Varghese N."/>
            <person name="Submissions S."/>
        </authorList>
    </citation>
    <scope>NUCLEOTIDE SEQUENCE [LARGE SCALE GENOMIC DNA]</scope>
    <source>
        <strain evidence="12">DSM 23439</strain>
    </source>
</reference>
<evidence type="ECO:0000313" key="11">
    <source>
        <dbReference type="EMBL" id="SFC52936.1"/>
    </source>
</evidence>
<dbReference type="PANTHER" id="PTHR10584">
    <property type="entry name" value="SUGAR KINASE"/>
    <property type="match status" value="1"/>
</dbReference>
<dbReference type="EC" id="2.7.1.15" evidence="9"/>
<comment type="cofactor">
    <cofactor evidence="9">
        <name>Mg(2+)</name>
        <dbReference type="ChEBI" id="CHEBI:18420"/>
    </cofactor>
    <text evidence="9">Requires a divalent cation, most likely magnesium in vivo, as an electrophilic catalyst to aid phosphoryl group transfer. It is the chelate of the metal and the nucleotide that is the actual substrate.</text>
</comment>
<comment type="subcellular location">
    <subcellularLocation>
        <location evidence="9">Cytoplasm</location>
    </subcellularLocation>
</comment>
<protein>
    <recommendedName>
        <fullName evidence="9">Ribokinase</fullName>
        <shortName evidence="9">RK</shortName>
        <ecNumber evidence="9">2.7.1.15</ecNumber>
    </recommendedName>
</protein>
<evidence type="ECO:0000313" key="12">
    <source>
        <dbReference type="Proteomes" id="UP000199046"/>
    </source>
</evidence>
<evidence type="ECO:0000259" key="10">
    <source>
        <dbReference type="Pfam" id="PF00294"/>
    </source>
</evidence>
<comment type="catalytic activity">
    <reaction evidence="9">
        <text>D-ribose + ATP = D-ribose 5-phosphate + ADP + H(+)</text>
        <dbReference type="Rhea" id="RHEA:13697"/>
        <dbReference type="ChEBI" id="CHEBI:15378"/>
        <dbReference type="ChEBI" id="CHEBI:30616"/>
        <dbReference type="ChEBI" id="CHEBI:47013"/>
        <dbReference type="ChEBI" id="CHEBI:78346"/>
        <dbReference type="ChEBI" id="CHEBI:456216"/>
        <dbReference type="EC" id="2.7.1.15"/>
    </reaction>
</comment>
<dbReference type="GO" id="GO:0005737">
    <property type="term" value="C:cytoplasm"/>
    <property type="evidence" value="ECO:0007669"/>
    <property type="project" value="UniProtKB-SubCell"/>
</dbReference>
<dbReference type="Proteomes" id="UP000199046">
    <property type="component" value="Unassembled WGS sequence"/>
</dbReference>
<evidence type="ECO:0000256" key="5">
    <source>
        <dbReference type="ARBA" id="ARBA00022840"/>
    </source>
</evidence>
<sequence>MAASNQPASRLATVYNYGSINIDHVYRVPHLVRPGETLSSTDYQIVLGGKGANQTIALARAGGQASHWGQLGRADDWALETLKDAGANIDNVALLESASGHTVIQVDDDGENAIVLFGGTNQRFTPERIGELINGADSDGWLLLQNECNAIEDVIRQALARGLKVAFNPAPMTPAIRELPLSELSLLFVNRGEAAALVELEEDSDADTLIEALQTALPGVNIVLTLGSEGAWRLDGERGDTLYQPARPVQAVDTTGAGDTFIGYYMAALQAGFDDTTCLERATAAAALAVQRAGAATGIPTVEEVETFLQVAARQP</sequence>
<feature type="binding site" evidence="9">
    <location>
        <begin position="49"/>
        <end position="53"/>
    </location>
    <ligand>
        <name>substrate</name>
    </ligand>
</feature>
<dbReference type="PRINTS" id="PR00990">
    <property type="entry name" value="RIBOKINASE"/>
</dbReference>
<dbReference type="CDD" id="cd01174">
    <property type="entry name" value="ribokinase"/>
    <property type="match status" value="1"/>
</dbReference>
<keyword evidence="7 9" id="KW-0630">Potassium</keyword>
<proteinExistence type="inferred from homology"/>
<dbReference type="GO" id="GO:0005524">
    <property type="term" value="F:ATP binding"/>
    <property type="evidence" value="ECO:0007669"/>
    <property type="project" value="UniProtKB-UniRule"/>
</dbReference>
<dbReference type="STRING" id="402385.SAMN05421848_1819"/>
<feature type="binding site" evidence="9">
    <location>
        <position position="294"/>
    </location>
    <ligand>
        <name>K(+)</name>
        <dbReference type="ChEBI" id="CHEBI:29103"/>
    </ligand>
</feature>
<feature type="domain" description="Carbohydrate kinase PfkB" evidence="10">
    <location>
        <begin position="17"/>
        <end position="301"/>
    </location>
</feature>
<dbReference type="Pfam" id="PF00294">
    <property type="entry name" value="PfkB"/>
    <property type="match status" value="1"/>
</dbReference>
<feature type="active site" description="Proton acceptor" evidence="9">
    <location>
        <position position="259"/>
    </location>
</feature>
<dbReference type="InterPro" id="IPR029056">
    <property type="entry name" value="Ribokinase-like"/>
</dbReference>
<keyword evidence="12" id="KW-1185">Reference proteome</keyword>
<accession>A0A1I1JWP8</accession>
<organism evidence="11 12">
    <name type="scientific">Kushneria avicenniae</name>
    <dbReference type="NCBI Taxonomy" id="402385"/>
    <lineage>
        <taxon>Bacteria</taxon>
        <taxon>Pseudomonadati</taxon>
        <taxon>Pseudomonadota</taxon>
        <taxon>Gammaproteobacteria</taxon>
        <taxon>Oceanospirillales</taxon>
        <taxon>Halomonadaceae</taxon>
        <taxon>Kushneria</taxon>
    </lineage>
</organism>
<keyword evidence="4 9" id="KW-0418">Kinase</keyword>
<feature type="binding site" evidence="9">
    <location>
        <position position="292"/>
    </location>
    <ligand>
        <name>K(+)</name>
        <dbReference type="ChEBI" id="CHEBI:29103"/>
    </ligand>
</feature>
<feature type="binding site" evidence="9">
    <location>
        <position position="255"/>
    </location>
    <ligand>
        <name>K(+)</name>
        <dbReference type="ChEBI" id="CHEBI:29103"/>
    </ligand>
</feature>
<comment type="subunit">
    <text evidence="9">Homodimer.</text>
</comment>
<evidence type="ECO:0000256" key="8">
    <source>
        <dbReference type="ARBA" id="ARBA00023277"/>
    </source>
</evidence>
<dbReference type="GO" id="GO:0004747">
    <property type="term" value="F:ribokinase activity"/>
    <property type="evidence" value="ECO:0007669"/>
    <property type="project" value="UniProtKB-UniRule"/>
</dbReference>
<dbReference type="SUPFAM" id="SSF53613">
    <property type="entry name" value="Ribokinase-like"/>
    <property type="match status" value="1"/>
</dbReference>
<evidence type="ECO:0000256" key="6">
    <source>
        <dbReference type="ARBA" id="ARBA00022842"/>
    </source>
</evidence>
<dbReference type="Gene3D" id="3.40.1190.20">
    <property type="match status" value="1"/>
</dbReference>
<feature type="binding site" evidence="9">
    <location>
        <position position="190"/>
    </location>
    <ligand>
        <name>ATP</name>
        <dbReference type="ChEBI" id="CHEBI:30616"/>
    </ligand>
</feature>
<keyword evidence="1 9" id="KW-0808">Transferase</keyword>
<dbReference type="InterPro" id="IPR011611">
    <property type="entry name" value="PfkB_dom"/>
</dbReference>
<dbReference type="InterPro" id="IPR002139">
    <property type="entry name" value="Ribo/fructo_kinase"/>
</dbReference>
<dbReference type="AlphaFoldDB" id="A0A1I1JWP8"/>
<comment type="pathway">
    <text evidence="9">Carbohydrate metabolism; D-ribose degradation; D-ribose 5-phosphate from beta-D-ribopyranose: step 2/2.</text>
</comment>